<dbReference type="EMBL" id="WTPW01000415">
    <property type="protein sequence ID" value="KAF0513465.1"/>
    <property type="molecule type" value="Genomic_DNA"/>
</dbReference>
<proteinExistence type="predicted"/>
<gene>
    <name evidence="1" type="ORF">F8M41_017779</name>
</gene>
<organism evidence="1 2">
    <name type="scientific">Gigaspora margarita</name>
    <dbReference type="NCBI Taxonomy" id="4874"/>
    <lineage>
        <taxon>Eukaryota</taxon>
        <taxon>Fungi</taxon>
        <taxon>Fungi incertae sedis</taxon>
        <taxon>Mucoromycota</taxon>
        <taxon>Glomeromycotina</taxon>
        <taxon>Glomeromycetes</taxon>
        <taxon>Diversisporales</taxon>
        <taxon>Gigasporaceae</taxon>
        <taxon>Gigaspora</taxon>
    </lineage>
</organism>
<accession>A0A8H4ELY8</accession>
<reference evidence="1 2" key="1">
    <citation type="journal article" date="2019" name="Environ. Microbiol.">
        <title>At the nexus of three kingdoms: the genome of the mycorrhizal fungus Gigaspora margarita provides insights into plant, endobacterial and fungal interactions.</title>
        <authorList>
            <person name="Venice F."/>
            <person name="Ghignone S."/>
            <person name="Salvioli di Fossalunga A."/>
            <person name="Amselem J."/>
            <person name="Novero M."/>
            <person name="Xianan X."/>
            <person name="Sedzielewska Toro K."/>
            <person name="Morin E."/>
            <person name="Lipzen A."/>
            <person name="Grigoriev I.V."/>
            <person name="Henrissat B."/>
            <person name="Martin F.M."/>
            <person name="Bonfante P."/>
        </authorList>
    </citation>
    <scope>NUCLEOTIDE SEQUENCE [LARGE SCALE GENOMIC DNA]</scope>
    <source>
        <strain evidence="1 2">BEG34</strain>
    </source>
</reference>
<evidence type="ECO:0000313" key="1">
    <source>
        <dbReference type="EMBL" id="KAF0513465.1"/>
    </source>
</evidence>
<sequence>MLSKNYHTIILKKQVFCSDLEELEFSMDEDFNDNENYSETETINNQIQENIEWDPIAEIDKIVEDL</sequence>
<comment type="caution">
    <text evidence="1">The sequence shown here is derived from an EMBL/GenBank/DDBJ whole genome shotgun (WGS) entry which is preliminary data.</text>
</comment>
<name>A0A8H4ELY8_GIGMA</name>
<evidence type="ECO:0000313" key="2">
    <source>
        <dbReference type="Proteomes" id="UP000439903"/>
    </source>
</evidence>
<dbReference type="Proteomes" id="UP000439903">
    <property type="component" value="Unassembled WGS sequence"/>
</dbReference>
<protein>
    <submittedName>
        <fullName evidence="1">Uncharacterized protein</fullName>
    </submittedName>
</protein>
<keyword evidence="2" id="KW-1185">Reference proteome</keyword>
<dbReference type="AlphaFoldDB" id="A0A8H4ELY8"/>